<keyword evidence="1" id="KW-0175">Coiled coil</keyword>
<sequence>MMQEENKKEDINEFITEFNHTFETLLQVFKDCDEKSRDCHEHALVTQSKSDDNEDEEEYDWSEENDVVSIKDLVKKDIVISNLSETIAKQDETIAQLNSEIKRLVSEKELISECFVQKCLVHVETLNNT</sequence>
<comment type="caution">
    <text evidence="3">The sequence shown here is derived from an EMBL/GenBank/DDBJ whole genome shotgun (WGS) entry which is preliminary data.</text>
</comment>
<evidence type="ECO:0000256" key="1">
    <source>
        <dbReference type="SAM" id="Coils"/>
    </source>
</evidence>
<feature type="region of interest" description="Disordered" evidence="2">
    <location>
        <begin position="43"/>
        <end position="63"/>
    </location>
</feature>
<proteinExistence type="predicted"/>
<evidence type="ECO:0000256" key="2">
    <source>
        <dbReference type="SAM" id="MobiDB-lite"/>
    </source>
</evidence>
<protein>
    <submittedName>
        <fullName evidence="3">Uncharacterized protein</fullName>
    </submittedName>
</protein>
<dbReference type="AlphaFoldDB" id="A0AAD8KQN6"/>
<feature type="coiled-coil region" evidence="1">
    <location>
        <begin position="80"/>
        <end position="107"/>
    </location>
</feature>
<reference evidence="3" key="1">
    <citation type="journal article" date="2023" name="bioRxiv">
        <title>Improved chromosome-level genome assembly for marigold (Tagetes erecta).</title>
        <authorList>
            <person name="Jiang F."/>
            <person name="Yuan L."/>
            <person name="Wang S."/>
            <person name="Wang H."/>
            <person name="Xu D."/>
            <person name="Wang A."/>
            <person name="Fan W."/>
        </authorList>
    </citation>
    <scope>NUCLEOTIDE SEQUENCE</scope>
    <source>
        <strain evidence="3">WSJ</strain>
        <tissue evidence="3">Leaf</tissue>
    </source>
</reference>
<gene>
    <name evidence="3" type="ORF">QVD17_19266</name>
</gene>
<name>A0AAD8KQN6_TARER</name>
<feature type="compositionally biased region" description="Acidic residues" evidence="2">
    <location>
        <begin position="52"/>
        <end position="63"/>
    </location>
</feature>
<accession>A0AAD8KQN6</accession>
<dbReference type="Proteomes" id="UP001229421">
    <property type="component" value="Unassembled WGS sequence"/>
</dbReference>
<evidence type="ECO:0000313" key="3">
    <source>
        <dbReference type="EMBL" id="KAK1423955.1"/>
    </source>
</evidence>
<keyword evidence="4" id="KW-1185">Reference proteome</keyword>
<evidence type="ECO:0000313" key="4">
    <source>
        <dbReference type="Proteomes" id="UP001229421"/>
    </source>
</evidence>
<dbReference type="EMBL" id="JAUHHV010000005">
    <property type="protein sequence ID" value="KAK1423955.1"/>
    <property type="molecule type" value="Genomic_DNA"/>
</dbReference>
<organism evidence="3 4">
    <name type="scientific">Tagetes erecta</name>
    <name type="common">African marigold</name>
    <dbReference type="NCBI Taxonomy" id="13708"/>
    <lineage>
        <taxon>Eukaryota</taxon>
        <taxon>Viridiplantae</taxon>
        <taxon>Streptophyta</taxon>
        <taxon>Embryophyta</taxon>
        <taxon>Tracheophyta</taxon>
        <taxon>Spermatophyta</taxon>
        <taxon>Magnoliopsida</taxon>
        <taxon>eudicotyledons</taxon>
        <taxon>Gunneridae</taxon>
        <taxon>Pentapetalae</taxon>
        <taxon>asterids</taxon>
        <taxon>campanulids</taxon>
        <taxon>Asterales</taxon>
        <taxon>Asteraceae</taxon>
        <taxon>Asteroideae</taxon>
        <taxon>Heliantheae alliance</taxon>
        <taxon>Tageteae</taxon>
        <taxon>Tagetes</taxon>
    </lineage>
</organism>